<dbReference type="EMBL" id="CP002454">
    <property type="protein sequence ID" value="ADV67332.1"/>
    <property type="molecule type" value="Genomic_DNA"/>
</dbReference>
<organism evidence="2 3">
    <name type="scientific">Deinococcus maricopensis (strain DSM 21211 / LMG 22137 / NRRL B-23946 / LB-34)</name>
    <dbReference type="NCBI Taxonomy" id="709986"/>
    <lineage>
        <taxon>Bacteria</taxon>
        <taxon>Thermotogati</taxon>
        <taxon>Deinococcota</taxon>
        <taxon>Deinococci</taxon>
        <taxon>Deinococcales</taxon>
        <taxon>Deinococcaceae</taxon>
        <taxon>Deinococcus</taxon>
    </lineage>
</organism>
<dbReference type="PANTHER" id="PTHR35333:SF4">
    <property type="entry name" value="SLR0121 PROTEIN"/>
    <property type="match status" value="1"/>
</dbReference>
<name>E8U8E3_DEIML</name>
<dbReference type="RefSeq" id="WP_013556837.1">
    <property type="nucleotide sequence ID" value="NC_014958.1"/>
</dbReference>
<feature type="domain" description="Beta-lactamase class A catalytic" evidence="1">
    <location>
        <begin position="93"/>
        <end position="336"/>
    </location>
</feature>
<protein>
    <submittedName>
        <fullName evidence="2">Beta-lactamase, putative</fullName>
    </submittedName>
</protein>
<dbReference type="eggNOG" id="COG2367">
    <property type="taxonomic scope" value="Bacteria"/>
</dbReference>
<dbReference type="Proteomes" id="UP000008635">
    <property type="component" value="Chromosome"/>
</dbReference>
<keyword evidence="3" id="KW-1185">Reference proteome</keyword>
<dbReference type="GO" id="GO:0046677">
    <property type="term" value="P:response to antibiotic"/>
    <property type="evidence" value="ECO:0007669"/>
    <property type="project" value="InterPro"/>
</dbReference>
<accession>E8U8E3</accession>
<dbReference type="InterPro" id="IPR000871">
    <property type="entry name" value="Beta-lactam_class-A"/>
</dbReference>
<evidence type="ECO:0000313" key="2">
    <source>
        <dbReference type="EMBL" id="ADV67332.1"/>
    </source>
</evidence>
<proteinExistence type="predicted"/>
<dbReference type="PANTHER" id="PTHR35333">
    <property type="entry name" value="BETA-LACTAMASE"/>
    <property type="match status" value="1"/>
</dbReference>
<dbReference type="HOGENOM" id="CLU_053297_0_0_0"/>
<dbReference type="GO" id="GO:0030655">
    <property type="term" value="P:beta-lactam antibiotic catabolic process"/>
    <property type="evidence" value="ECO:0007669"/>
    <property type="project" value="InterPro"/>
</dbReference>
<gene>
    <name evidence="2" type="ordered locus">Deima_1683</name>
</gene>
<sequence length="375" mass="41177" precursor="true">MNPRRSKRRGAPRALRRKGRYLLLALATAGAWFAWRDPAPGDAARLAARSPGAHAAGCAVTPAFTPAPPPPARLTGRLGLFVAEIDPATLRVKRAVARDPDGVYPLASSYKQAVLWALLRAHDAGTLPLGERFEVTTASQSLGAYPFDHSDVLTLARRMIHNSDNTATDLLHRRVGLDAVQRVADDLKLCRTRLILPTKDWWVAQAGLSSAFPGASVFASATGEDRSRLAHALDADAQTYRADYLQTRLDRYFEERYHPDADLGTHNVSTPAEFAALVAHEFLRPGLSPASRTVQRDVMSSGYGRSRLQVPVRYFGGKGGNGWEILTYTGYLETLDGRHVVYAFMQHGAHETYTMPLTRTAFTWINAAIHDVLNP</sequence>
<evidence type="ECO:0000313" key="3">
    <source>
        <dbReference type="Proteomes" id="UP000008635"/>
    </source>
</evidence>
<dbReference type="Pfam" id="PF13354">
    <property type="entry name" value="Beta-lactamase2"/>
    <property type="match status" value="1"/>
</dbReference>
<dbReference type="GO" id="GO:0008800">
    <property type="term" value="F:beta-lactamase activity"/>
    <property type="evidence" value="ECO:0007669"/>
    <property type="project" value="InterPro"/>
</dbReference>
<reference evidence="2 3" key="1">
    <citation type="journal article" date="2011" name="Stand. Genomic Sci.">
        <title>Complete genome sequence of Deinococcus maricopensis type strain (LB-34).</title>
        <authorList>
            <person name="Pukall R."/>
            <person name="Zeytun A."/>
            <person name="Lucas S."/>
            <person name="Lapidus A."/>
            <person name="Hammon N."/>
            <person name="Deshpande S."/>
            <person name="Nolan M."/>
            <person name="Cheng J.F."/>
            <person name="Pitluck S."/>
            <person name="Liolios K."/>
            <person name="Pagani I."/>
            <person name="Mikhailova N."/>
            <person name="Ivanova N."/>
            <person name="Mavromatis K."/>
            <person name="Pati A."/>
            <person name="Tapia R."/>
            <person name="Han C."/>
            <person name="Goodwin L."/>
            <person name="Chen A."/>
            <person name="Palaniappan K."/>
            <person name="Land M."/>
            <person name="Hauser L."/>
            <person name="Chang Y.J."/>
            <person name="Jeffries C.D."/>
            <person name="Brambilla E.M."/>
            <person name="Rohde M."/>
            <person name="Goker M."/>
            <person name="Detter J.C."/>
            <person name="Woyke T."/>
            <person name="Bristow J."/>
            <person name="Eisen J.A."/>
            <person name="Markowitz V."/>
            <person name="Hugenholtz P."/>
            <person name="Kyrpides N.C."/>
            <person name="Klenk H.P."/>
        </authorList>
    </citation>
    <scope>NUCLEOTIDE SEQUENCE [LARGE SCALE GENOMIC DNA]</scope>
    <source>
        <strain evidence="3">DSM 21211 / LMG 22137 / NRRL B-23946 / LB-34</strain>
    </source>
</reference>
<dbReference type="Gene3D" id="3.40.710.10">
    <property type="entry name" value="DD-peptidase/beta-lactamase superfamily"/>
    <property type="match status" value="1"/>
</dbReference>
<dbReference type="InterPro" id="IPR045155">
    <property type="entry name" value="Beta-lactam_cat"/>
</dbReference>
<dbReference type="InterPro" id="IPR012338">
    <property type="entry name" value="Beta-lactam/transpept-like"/>
</dbReference>
<dbReference type="STRING" id="709986.Deima_1683"/>
<reference evidence="3" key="2">
    <citation type="submission" date="2011-01" db="EMBL/GenBank/DDBJ databases">
        <title>The complete genome of Deinococcus maricopensis DSM 21211.</title>
        <authorList>
            <consortium name="US DOE Joint Genome Institute (JGI-PGF)"/>
            <person name="Lucas S."/>
            <person name="Copeland A."/>
            <person name="Lapidus A."/>
            <person name="Goodwin L."/>
            <person name="Pitluck S."/>
            <person name="Kyrpides N."/>
            <person name="Mavromatis K."/>
            <person name="Pagani I."/>
            <person name="Ivanova N."/>
            <person name="Ovchinnikova G."/>
            <person name="Zeytun A."/>
            <person name="Detter J.C."/>
            <person name="Han C."/>
            <person name="Land M."/>
            <person name="Hauser L."/>
            <person name="Markowitz V."/>
            <person name="Cheng J.-F."/>
            <person name="Hugenholtz P."/>
            <person name="Woyke T."/>
            <person name="Wu D."/>
            <person name="Pukall R."/>
            <person name="Gehrich-Schroeter G."/>
            <person name="Brambilla E."/>
            <person name="Klenk H.-P."/>
            <person name="Eisen J.A."/>
        </authorList>
    </citation>
    <scope>NUCLEOTIDE SEQUENCE [LARGE SCALE GENOMIC DNA]</scope>
    <source>
        <strain evidence="3">DSM 21211 / LMG 22137 / NRRL B-23946 / LB-34</strain>
    </source>
</reference>
<dbReference type="OrthoDB" id="57465at2"/>
<dbReference type="SUPFAM" id="SSF56601">
    <property type="entry name" value="beta-lactamase/transpeptidase-like"/>
    <property type="match status" value="1"/>
</dbReference>
<evidence type="ECO:0000259" key="1">
    <source>
        <dbReference type="Pfam" id="PF13354"/>
    </source>
</evidence>
<dbReference type="KEGG" id="dmr:Deima_1683"/>
<dbReference type="AlphaFoldDB" id="E8U8E3"/>